<evidence type="ECO:0000313" key="3">
    <source>
        <dbReference type="RefSeq" id="XP_022961851.1"/>
    </source>
</evidence>
<proteinExistence type="predicted"/>
<feature type="compositionally biased region" description="Polar residues" evidence="1">
    <location>
        <begin position="490"/>
        <end position="500"/>
    </location>
</feature>
<feature type="compositionally biased region" description="Basic residues" evidence="1">
    <location>
        <begin position="569"/>
        <end position="579"/>
    </location>
</feature>
<feature type="region of interest" description="Disordered" evidence="1">
    <location>
        <begin position="832"/>
        <end position="890"/>
    </location>
</feature>
<feature type="region of interest" description="Disordered" evidence="1">
    <location>
        <begin position="907"/>
        <end position="1147"/>
    </location>
</feature>
<evidence type="ECO:0000313" key="2">
    <source>
        <dbReference type="Proteomes" id="UP000504609"/>
    </source>
</evidence>
<feature type="compositionally biased region" description="Basic and acidic residues" evidence="1">
    <location>
        <begin position="876"/>
        <end position="890"/>
    </location>
</feature>
<feature type="region of interest" description="Disordered" evidence="1">
    <location>
        <begin position="671"/>
        <end position="722"/>
    </location>
</feature>
<feature type="compositionally biased region" description="Basic and acidic residues" evidence="1">
    <location>
        <begin position="389"/>
        <end position="401"/>
    </location>
</feature>
<organism evidence="2 3">
    <name type="scientific">Cucurbita moschata</name>
    <name type="common">Winter crookneck squash</name>
    <name type="synonym">Cucurbita pepo var. moschata</name>
    <dbReference type="NCBI Taxonomy" id="3662"/>
    <lineage>
        <taxon>Eukaryota</taxon>
        <taxon>Viridiplantae</taxon>
        <taxon>Streptophyta</taxon>
        <taxon>Embryophyta</taxon>
        <taxon>Tracheophyta</taxon>
        <taxon>Spermatophyta</taxon>
        <taxon>Magnoliopsida</taxon>
        <taxon>eudicotyledons</taxon>
        <taxon>Gunneridae</taxon>
        <taxon>Pentapetalae</taxon>
        <taxon>rosids</taxon>
        <taxon>fabids</taxon>
        <taxon>Cucurbitales</taxon>
        <taxon>Cucurbitaceae</taxon>
        <taxon>Cucurbiteae</taxon>
        <taxon>Cucurbita</taxon>
    </lineage>
</organism>
<accession>A0A6J1HBH4</accession>
<reference evidence="3" key="1">
    <citation type="submission" date="2025-08" db="UniProtKB">
        <authorList>
            <consortium name="RefSeq"/>
        </authorList>
    </citation>
    <scope>IDENTIFICATION</scope>
    <source>
        <tissue evidence="3">Young leaves</tissue>
    </source>
</reference>
<dbReference type="Proteomes" id="UP000504609">
    <property type="component" value="Unplaced"/>
</dbReference>
<feature type="compositionally biased region" description="Low complexity" evidence="1">
    <location>
        <begin position="929"/>
        <end position="939"/>
    </location>
</feature>
<feature type="region of interest" description="Disordered" evidence="1">
    <location>
        <begin position="1165"/>
        <end position="1186"/>
    </location>
</feature>
<feature type="compositionally biased region" description="Polar residues" evidence="1">
    <location>
        <begin position="1105"/>
        <end position="1121"/>
    </location>
</feature>
<feature type="compositionally biased region" description="Polar residues" evidence="1">
    <location>
        <begin position="686"/>
        <end position="707"/>
    </location>
</feature>
<evidence type="ECO:0000256" key="1">
    <source>
        <dbReference type="SAM" id="MobiDB-lite"/>
    </source>
</evidence>
<feature type="region of interest" description="Disordered" evidence="1">
    <location>
        <begin position="230"/>
        <end position="261"/>
    </location>
</feature>
<feature type="compositionally biased region" description="Polar residues" evidence="1">
    <location>
        <begin position="863"/>
        <end position="875"/>
    </location>
</feature>
<keyword evidence="2" id="KW-1185">Reference proteome</keyword>
<protein>
    <submittedName>
        <fullName evidence="3">Uncharacterized protein LOC111462493 isoform X2</fullName>
    </submittedName>
</protein>
<feature type="region of interest" description="Disordered" evidence="1">
    <location>
        <begin position="480"/>
        <end position="500"/>
    </location>
</feature>
<gene>
    <name evidence="3" type="primary">LOC111462493</name>
</gene>
<feature type="compositionally biased region" description="Basic and acidic residues" evidence="1">
    <location>
        <begin position="942"/>
        <end position="956"/>
    </location>
</feature>
<feature type="compositionally biased region" description="Basic and acidic residues" evidence="1">
    <location>
        <begin position="907"/>
        <end position="916"/>
    </location>
</feature>
<sequence>MSMLDSPTCFVDAAASHNTVFIDTSLGTHLAMAVSDGDIVSDIKGKIEKEHPLCFPHLGTVKIHAIKVTRKGHFYHLSDSMYLKSAFVGYNDCWFLSVDASIVDGQSTDPNTGNLSTYFERAGDSSVDRINVARNNHGGHLPNHDASQLQDIVTQEYVNEKAPSRKDLTTEKEEVTHSVENCSKHQSGRIRNGYEGLSETLESLPTVKQVVGSGEKSREYVHNKVFDHPMMERKSNVGEPGQVSSSSARDESEHGRTLKFNLSEEAEVDDKNYKSKYLMDNTSLVGAAQAGFIAKKMPMIEMTSGVMNGVEGNRVFVSESSKATSTPKVTSEYLSDMKQTAKVVVGSLSTEPDDQLPKSGSSYEKKKTRKRKSKLSCCPNEAVGLISSRVEDQQDASRESDITTVPSQDIEEASIPNLLGASRKRHNDSNDKIAETSAPSLVGESCDDKNNIELGDVQSIRNASDKAVLGVKGMIDSKDIASKSKDPTDLQKSISTSEDANNVRGNHLTCKTGKVPILEGKEFLQVTDTKASMVENCHSSSWDGTDANVKAADISESVHLKGTTESAKHGKKRKIKKSRGSAEERQINLVTAGAGDTAQDILPIEPQSSTLGDNSCSKAEIGENNVSLMKGENTTSTSLIPDVTENAKHGKKRKIKKSRGSAEERQINLVTAGAGDTAQDIPPTEPQSSTLGDNSCSKAENGENNVSLMKRENTTSTSLIPDARNIDIDKPIISKVGPSMQINQTQAVAKDMDGQVRKKNKKRPVASMKSTPDLQEESIGNEDSFPSKRIDEEVKPVSIAAKKTKFPKANLRNEIEEANLDSTLFSEVETTPSICKKSKTVGPSLTPSLVSEGYEERPIEANRCSNTSKDGTTDNVDNHGEVPYKSDKVGIEEKAVKLQHKSVEVHVDKLSREKSPDTLLKSKRKKKSLSACSSAVSLSTQDKQKSDENTETEEHWQTSNSSALKLHVDNKLKKNSRGGVNSLPSNEHKQQTSDSNKAARVREKVVDSSRGSTEIYSETPALPKARPKLKNSANMAQQDQKHRGSQSTVIGHPLGEQKPSRSGKQDDTQSQRKNSLLTSGGIFKDASSDSSEDEGGIADSDARSPDNSLISNFSDGESNGSVDLERTNTRRSMRKKEPSSPENMTLDIILRSSSRYKKAKLTAVQSLQDDTESQPVDFVPDSQPNI</sequence>
<dbReference type="AlphaFoldDB" id="A0A6J1HBH4"/>
<dbReference type="GeneID" id="111462493"/>
<feature type="region of interest" description="Disordered" evidence="1">
    <location>
        <begin position="746"/>
        <end position="790"/>
    </location>
</feature>
<feature type="region of interest" description="Disordered" evidence="1">
    <location>
        <begin position="560"/>
        <end position="584"/>
    </location>
</feature>
<name>A0A6J1HBH4_CUCMO</name>
<dbReference type="RefSeq" id="XP_022961851.1">
    <property type="nucleotide sequence ID" value="XM_023106083.1"/>
</dbReference>
<feature type="region of interest" description="Disordered" evidence="1">
    <location>
        <begin position="348"/>
        <end position="446"/>
    </location>
</feature>
<feature type="compositionally biased region" description="Basic and acidic residues" evidence="1">
    <location>
        <begin position="480"/>
        <end position="489"/>
    </location>
</feature>